<organism evidence="2">
    <name type="scientific">Variovorax paradoxus</name>
    <dbReference type="NCBI Taxonomy" id="34073"/>
    <lineage>
        <taxon>Bacteria</taxon>
        <taxon>Pseudomonadati</taxon>
        <taxon>Pseudomonadota</taxon>
        <taxon>Betaproteobacteria</taxon>
        <taxon>Burkholderiales</taxon>
        <taxon>Comamonadaceae</taxon>
        <taxon>Variovorax</taxon>
    </lineage>
</organism>
<feature type="region of interest" description="Disordered" evidence="1">
    <location>
        <begin position="1"/>
        <end position="23"/>
    </location>
</feature>
<dbReference type="EMBL" id="LR743508">
    <property type="protein sequence ID" value="CAA2109401.1"/>
    <property type="molecule type" value="Genomic_DNA"/>
</dbReference>
<feature type="compositionally biased region" description="Basic and acidic residues" evidence="1">
    <location>
        <begin position="8"/>
        <end position="23"/>
    </location>
</feature>
<proteinExistence type="predicted"/>
<accession>A0A679JK73</accession>
<evidence type="ECO:0000313" key="2">
    <source>
        <dbReference type="EMBL" id="CAA2109401.1"/>
    </source>
</evidence>
<reference evidence="2" key="1">
    <citation type="submission" date="2019-12" db="EMBL/GenBank/DDBJ databases">
        <authorList>
            <person name="Cremers G."/>
        </authorList>
    </citation>
    <scope>NUCLEOTIDE SEQUENCE</scope>
    <source>
        <strain evidence="2">Vvax</strain>
    </source>
</reference>
<name>A0A679JK73_VARPD</name>
<protein>
    <submittedName>
        <fullName evidence="2">Uncharacterized protein</fullName>
    </submittedName>
</protein>
<dbReference type="AlphaFoldDB" id="A0A679JK73"/>
<evidence type="ECO:0000256" key="1">
    <source>
        <dbReference type="SAM" id="MobiDB-lite"/>
    </source>
</evidence>
<gene>
    <name evidence="2" type="ORF">VVAX_05672</name>
</gene>
<sequence length="68" mass="7331">MNITSNAEDPRDDTSETSTERRAMGWSAVPVVLALALLGCEAMTDPSRGFEARLIETLAVMADHAPLK</sequence>
<dbReference type="RefSeq" id="WP_339093359.1">
    <property type="nucleotide sequence ID" value="NZ_LR743508.1"/>
</dbReference>